<evidence type="ECO:0000256" key="2">
    <source>
        <dbReference type="ARBA" id="ARBA00022723"/>
    </source>
</evidence>
<evidence type="ECO:0000256" key="3">
    <source>
        <dbReference type="ARBA" id="ARBA00022833"/>
    </source>
</evidence>
<comment type="similarity">
    <text evidence="5">Belongs to the zinc-containing alcohol dehydrogenase family.</text>
</comment>
<evidence type="ECO:0000256" key="5">
    <source>
        <dbReference type="RuleBase" id="RU361277"/>
    </source>
</evidence>
<keyword evidence="8" id="KW-1185">Reference proteome</keyword>
<dbReference type="Proteomes" id="UP000824469">
    <property type="component" value="Unassembled WGS sequence"/>
</dbReference>
<dbReference type="CDD" id="cd05283">
    <property type="entry name" value="CAD1"/>
    <property type="match status" value="1"/>
</dbReference>
<organism evidence="7 8">
    <name type="scientific">Taxus chinensis</name>
    <name type="common">Chinese yew</name>
    <name type="synonym">Taxus wallichiana var. chinensis</name>
    <dbReference type="NCBI Taxonomy" id="29808"/>
    <lineage>
        <taxon>Eukaryota</taxon>
        <taxon>Viridiplantae</taxon>
        <taxon>Streptophyta</taxon>
        <taxon>Embryophyta</taxon>
        <taxon>Tracheophyta</taxon>
        <taxon>Spermatophyta</taxon>
        <taxon>Pinopsida</taxon>
        <taxon>Pinidae</taxon>
        <taxon>Conifers II</taxon>
        <taxon>Cupressales</taxon>
        <taxon>Taxaceae</taxon>
        <taxon>Taxus</taxon>
    </lineage>
</organism>
<dbReference type="InterPro" id="IPR013149">
    <property type="entry name" value="ADH-like_C"/>
</dbReference>
<dbReference type="Pfam" id="PF08240">
    <property type="entry name" value="ADH_N"/>
    <property type="match status" value="1"/>
</dbReference>
<gene>
    <name evidence="7" type="ORF">KI387_018466</name>
</gene>
<comment type="cofactor">
    <cofactor evidence="1 5">
        <name>Zn(2+)</name>
        <dbReference type="ChEBI" id="CHEBI:29105"/>
    </cofactor>
</comment>
<evidence type="ECO:0000256" key="1">
    <source>
        <dbReference type="ARBA" id="ARBA00001947"/>
    </source>
</evidence>
<dbReference type="EMBL" id="JAHRHJ020000003">
    <property type="protein sequence ID" value="KAH9323827.1"/>
    <property type="molecule type" value="Genomic_DNA"/>
</dbReference>
<dbReference type="Pfam" id="PF00107">
    <property type="entry name" value="ADH_zinc_N"/>
    <property type="match status" value="1"/>
</dbReference>
<keyword evidence="4" id="KW-0560">Oxidoreductase</keyword>
<dbReference type="InterPro" id="IPR036291">
    <property type="entry name" value="NAD(P)-bd_dom_sf"/>
</dbReference>
<protein>
    <recommendedName>
        <fullName evidence="6">Enoyl reductase (ER) domain-containing protein</fullName>
    </recommendedName>
</protein>
<dbReference type="Gene3D" id="3.90.180.10">
    <property type="entry name" value="Medium-chain alcohol dehydrogenases, catalytic domain"/>
    <property type="match status" value="1"/>
</dbReference>
<name>A0AA38LJW3_TAXCH</name>
<dbReference type="InterPro" id="IPR020843">
    <property type="entry name" value="ER"/>
</dbReference>
<dbReference type="Gene3D" id="3.40.50.720">
    <property type="entry name" value="NAD(P)-binding Rossmann-like Domain"/>
    <property type="match status" value="1"/>
</dbReference>
<sequence length="359" mass="39190">MADKVAQQALGWAARDSSAVFSPYQFFHRANGPEDVTIKILFCGVCHTDLHFSRNDWGNTTYPIVPGHEIAGTVTAVGSKSEGLFKVGDRVGVGCLVGACNSHTCEACSEDLQNYCEKLILTYNGVYHDGAPTYGGYSNMIVVNYRYVMRFPEKLPLDAGAPLLCAGITVYSPMKYYGMMEAPEGKHLGVVGLGGLGHVAVKFGKALGMKVTVISTSSHKEREAKELLGADHFLISKDHQQMQESEKSLNYIINTVSAVHPIDPLLNLLKINGKMVFVGAPDKPLQLPVMPLLQGRKMIGGSLIGGLKETQEMLDFCGEHNITCEIEKIPIDYINTAMKRLLSSDVKYRFVIDIAGTLK</sequence>
<dbReference type="SUPFAM" id="SSF50129">
    <property type="entry name" value="GroES-like"/>
    <property type="match status" value="1"/>
</dbReference>
<evidence type="ECO:0000256" key="4">
    <source>
        <dbReference type="ARBA" id="ARBA00023002"/>
    </source>
</evidence>
<evidence type="ECO:0000313" key="7">
    <source>
        <dbReference type="EMBL" id="KAH9323827.1"/>
    </source>
</evidence>
<dbReference type="PANTHER" id="PTHR42683">
    <property type="entry name" value="ALDEHYDE REDUCTASE"/>
    <property type="match status" value="1"/>
</dbReference>
<dbReference type="SUPFAM" id="SSF51735">
    <property type="entry name" value="NAD(P)-binding Rossmann-fold domains"/>
    <property type="match status" value="1"/>
</dbReference>
<dbReference type="OMA" id="RNKAFGW"/>
<dbReference type="GO" id="GO:0016616">
    <property type="term" value="F:oxidoreductase activity, acting on the CH-OH group of donors, NAD or NADP as acceptor"/>
    <property type="evidence" value="ECO:0007669"/>
    <property type="project" value="InterPro"/>
</dbReference>
<dbReference type="GO" id="GO:0008270">
    <property type="term" value="F:zinc ion binding"/>
    <property type="evidence" value="ECO:0007669"/>
    <property type="project" value="InterPro"/>
</dbReference>
<dbReference type="AlphaFoldDB" id="A0AA38LJW3"/>
<keyword evidence="2 5" id="KW-0479">Metal-binding</keyword>
<dbReference type="FunFam" id="3.40.50.720:FF:000022">
    <property type="entry name" value="Cinnamyl alcohol dehydrogenase"/>
    <property type="match status" value="1"/>
</dbReference>
<evidence type="ECO:0000313" key="8">
    <source>
        <dbReference type="Proteomes" id="UP000824469"/>
    </source>
</evidence>
<comment type="caution">
    <text evidence="7">The sequence shown here is derived from an EMBL/GenBank/DDBJ whole genome shotgun (WGS) entry which is preliminary data.</text>
</comment>
<dbReference type="InterPro" id="IPR002328">
    <property type="entry name" value="ADH_Zn_CS"/>
</dbReference>
<dbReference type="InterPro" id="IPR011032">
    <property type="entry name" value="GroES-like_sf"/>
</dbReference>
<dbReference type="InterPro" id="IPR047109">
    <property type="entry name" value="CAD-like"/>
</dbReference>
<dbReference type="InterPro" id="IPR013154">
    <property type="entry name" value="ADH-like_N"/>
</dbReference>
<dbReference type="PROSITE" id="PS00059">
    <property type="entry name" value="ADH_ZINC"/>
    <property type="match status" value="1"/>
</dbReference>
<reference evidence="7 8" key="1">
    <citation type="journal article" date="2021" name="Nat. Plants">
        <title>The Taxus genome provides insights into paclitaxel biosynthesis.</title>
        <authorList>
            <person name="Xiong X."/>
            <person name="Gou J."/>
            <person name="Liao Q."/>
            <person name="Li Y."/>
            <person name="Zhou Q."/>
            <person name="Bi G."/>
            <person name="Li C."/>
            <person name="Du R."/>
            <person name="Wang X."/>
            <person name="Sun T."/>
            <person name="Guo L."/>
            <person name="Liang H."/>
            <person name="Lu P."/>
            <person name="Wu Y."/>
            <person name="Zhang Z."/>
            <person name="Ro D.K."/>
            <person name="Shang Y."/>
            <person name="Huang S."/>
            <person name="Yan J."/>
        </authorList>
    </citation>
    <scope>NUCLEOTIDE SEQUENCE [LARGE SCALE GENOMIC DNA]</scope>
    <source>
        <strain evidence="7">Ta-2019</strain>
    </source>
</reference>
<accession>A0AA38LJW3</accession>
<keyword evidence="3 5" id="KW-0862">Zinc</keyword>
<proteinExistence type="inferred from homology"/>
<evidence type="ECO:0000259" key="6">
    <source>
        <dbReference type="SMART" id="SM00829"/>
    </source>
</evidence>
<feature type="domain" description="Enoyl reductase (ER)" evidence="6">
    <location>
        <begin position="14"/>
        <end position="352"/>
    </location>
</feature>
<dbReference type="SMART" id="SM00829">
    <property type="entry name" value="PKS_ER"/>
    <property type="match status" value="1"/>
</dbReference>